<feature type="chain" id="PRO_5005465942" evidence="1">
    <location>
        <begin position="20"/>
        <end position="105"/>
    </location>
</feature>
<accession>A0A0K1PEI8</accession>
<dbReference type="EMBL" id="CP012332">
    <property type="protein sequence ID" value="AKU91539.1"/>
    <property type="molecule type" value="Genomic_DNA"/>
</dbReference>
<dbReference type="KEGG" id="vin:AKJ08_1926"/>
<gene>
    <name evidence="2" type="ORF">AKJ08_1926</name>
</gene>
<feature type="signal peptide" evidence="1">
    <location>
        <begin position="1"/>
        <end position="19"/>
    </location>
</feature>
<reference evidence="2 3" key="1">
    <citation type="submission" date="2015-08" db="EMBL/GenBank/DDBJ databases">
        <authorList>
            <person name="Babu N.S."/>
            <person name="Beckwith C.J."/>
            <person name="Beseler K.G."/>
            <person name="Brison A."/>
            <person name="Carone J.V."/>
            <person name="Caskin T.P."/>
            <person name="Diamond M."/>
            <person name="Durham M.E."/>
            <person name="Foxe J.M."/>
            <person name="Go M."/>
            <person name="Henderson B.A."/>
            <person name="Jones I.B."/>
            <person name="McGettigan J.A."/>
            <person name="Micheletti S.J."/>
            <person name="Nasrallah M.E."/>
            <person name="Ortiz D."/>
            <person name="Piller C.R."/>
            <person name="Privatt S.R."/>
            <person name="Schneider S.L."/>
            <person name="Sharp S."/>
            <person name="Smith T.C."/>
            <person name="Stanton J.D."/>
            <person name="Ullery H.E."/>
            <person name="Wilson R.J."/>
            <person name="Serrano M.G."/>
            <person name="Buck G."/>
            <person name="Lee V."/>
            <person name="Wang Y."/>
            <person name="Carvalho R."/>
            <person name="Voegtly L."/>
            <person name="Shi R."/>
            <person name="Duckworth R."/>
            <person name="Johnson A."/>
            <person name="Loviza R."/>
            <person name="Walstead R."/>
            <person name="Shah Z."/>
            <person name="Kiflezghi M."/>
            <person name="Wade K."/>
            <person name="Ball S.L."/>
            <person name="Bradley K.W."/>
            <person name="Asai D.J."/>
            <person name="Bowman C.A."/>
            <person name="Russell D.A."/>
            <person name="Pope W.H."/>
            <person name="Jacobs-Sera D."/>
            <person name="Hendrix R.W."/>
            <person name="Hatfull G.F."/>
        </authorList>
    </citation>
    <scope>NUCLEOTIDE SEQUENCE [LARGE SCALE GENOMIC DNA]</scope>
    <source>
        <strain evidence="2 3">DSM 27710</strain>
    </source>
</reference>
<dbReference type="AlphaFoldDB" id="A0A0K1PEI8"/>
<proteinExistence type="predicted"/>
<dbReference type="Proteomes" id="UP000055590">
    <property type="component" value="Chromosome"/>
</dbReference>
<evidence type="ECO:0000313" key="3">
    <source>
        <dbReference type="Proteomes" id="UP000055590"/>
    </source>
</evidence>
<organism evidence="2 3">
    <name type="scientific">Vulgatibacter incomptus</name>
    <dbReference type="NCBI Taxonomy" id="1391653"/>
    <lineage>
        <taxon>Bacteria</taxon>
        <taxon>Pseudomonadati</taxon>
        <taxon>Myxococcota</taxon>
        <taxon>Myxococcia</taxon>
        <taxon>Myxococcales</taxon>
        <taxon>Cystobacterineae</taxon>
        <taxon>Vulgatibacteraceae</taxon>
        <taxon>Vulgatibacter</taxon>
    </lineage>
</organism>
<evidence type="ECO:0000256" key="1">
    <source>
        <dbReference type="SAM" id="SignalP"/>
    </source>
</evidence>
<protein>
    <submittedName>
        <fullName evidence="2">Uncharacterized protein</fullName>
    </submittedName>
</protein>
<evidence type="ECO:0000313" key="2">
    <source>
        <dbReference type="EMBL" id="AKU91539.1"/>
    </source>
</evidence>
<keyword evidence="1" id="KW-0732">Signal</keyword>
<name>A0A0K1PEI8_9BACT</name>
<dbReference type="RefSeq" id="WP_050725837.1">
    <property type="nucleotide sequence ID" value="NZ_CP012332.1"/>
</dbReference>
<sequence>MGRLALLLALLLAPAHLRAHPDHGPAIPWCPLYDSGIARETHGDAAVRLARTVLERGNPTYAMRMIAREARTSADAALVLAEALEQLGDSEGAALARSRATHLAP</sequence>
<keyword evidence="3" id="KW-1185">Reference proteome</keyword>
<dbReference type="STRING" id="1391653.AKJ08_1926"/>